<reference evidence="2" key="1">
    <citation type="submission" date="2020-10" db="EMBL/GenBank/DDBJ databases">
        <authorList>
            <person name="Kikuchi T."/>
        </authorList>
    </citation>
    <scope>NUCLEOTIDE SEQUENCE</scope>
    <source>
        <strain evidence="2">NKZ352</strain>
    </source>
</reference>
<gene>
    <name evidence="2" type="ORF">CAUJ_LOCUS14233</name>
</gene>
<name>A0A8S1HQB2_9PELO</name>
<dbReference type="EMBL" id="CAJGYM010000122">
    <property type="protein sequence ID" value="CAD6198327.1"/>
    <property type="molecule type" value="Genomic_DNA"/>
</dbReference>
<evidence type="ECO:0000256" key="1">
    <source>
        <dbReference type="SAM" id="MobiDB-lite"/>
    </source>
</evidence>
<comment type="caution">
    <text evidence="2">The sequence shown here is derived from an EMBL/GenBank/DDBJ whole genome shotgun (WGS) entry which is preliminary data.</text>
</comment>
<dbReference type="InterPro" id="IPR009068">
    <property type="entry name" value="uS15_NS1_RNA-bd_sf"/>
</dbReference>
<proteinExistence type="predicted"/>
<dbReference type="SUPFAM" id="SSF47060">
    <property type="entry name" value="S15/NS1 RNA-binding domain"/>
    <property type="match status" value="1"/>
</dbReference>
<accession>A0A8S1HQB2</accession>
<feature type="region of interest" description="Disordered" evidence="1">
    <location>
        <begin position="1"/>
        <end position="32"/>
    </location>
</feature>
<dbReference type="Proteomes" id="UP000835052">
    <property type="component" value="Unassembled WGS sequence"/>
</dbReference>
<organism evidence="2 3">
    <name type="scientific">Caenorhabditis auriculariae</name>
    <dbReference type="NCBI Taxonomy" id="2777116"/>
    <lineage>
        <taxon>Eukaryota</taxon>
        <taxon>Metazoa</taxon>
        <taxon>Ecdysozoa</taxon>
        <taxon>Nematoda</taxon>
        <taxon>Chromadorea</taxon>
        <taxon>Rhabditida</taxon>
        <taxon>Rhabditina</taxon>
        <taxon>Rhabditomorpha</taxon>
        <taxon>Rhabditoidea</taxon>
        <taxon>Rhabditidae</taxon>
        <taxon>Peloderinae</taxon>
        <taxon>Caenorhabditis</taxon>
    </lineage>
</organism>
<keyword evidence="3" id="KW-1185">Reference proteome</keyword>
<dbReference type="AlphaFoldDB" id="A0A8S1HQB2"/>
<protein>
    <submittedName>
        <fullName evidence="2">Uncharacterized protein</fullName>
    </submittedName>
</protein>
<evidence type="ECO:0000313" key="2">
    <source>
        <dbReference type="EMBL" id="CAD6198327.1"/>
    </source>
</evidence>
<sequence>MSRHSESLEQEEFGPEAQYFENDENQPNAPNLGQIVNELDYLHERISTLTEIVEANNSKKMNKRNFYKTKHDLKFLEEYCRQNGYKTFEVEVVGQTFDAAE</sequence>
<evidence type="ECO:0000313" key="3">
    <source>
        <dbReference type="Proteomes" id="UP000835052"/>
    </source>
</evidence>